<feature type="domain" description="CHK kinase-like" evidence="2">
    <location>
        <begin position="144"/>
        <end position="349"/>
    </location>
</feature>
<gene>
    <name evidence="3" type="ORF">ONE63_000414</name>
</gene>
<dbReference type="Gene3D" id="3.90.1200.10">
    <property type="match status" value="1"/>
</dbReference>
<dbReference type="PANTHER" id="PTHR11012">
    <property type="entry name" value="PROTEIN KINASE-LIKE DOMAIN-CONTAINING"/>
    <property type="match status" value="1"/>
</dbReference>
<feature type="region of interest" description="Disordered" evidence="1">
    <location>
        <begin position="35"/>
        <end position="58"/>
    </location>
</feature>
<evidence type="ECO:0000256" key="1">
    <source>
        <dbReference type="SAM" id="MobiDB-lite"/>
    </source>
</evidence>
<sequence>MPEILAPAPNGDRVNNNVNGDVSGKPGLADLVNNNKSVNGNGVPKPQQGPHGPTAGGSDWIDAALVAEALGEDPASVRDIVVKAAVADGDNYCSCMWRVRAVVGDRPVALIVKAPPRGELMQDFVSKLSFFSKEERMLTIPGVLIMEDLSVAGYRNKERQGQLDQLHCETALEILARLHALSVALHREQPGCMDAYAETLFARRDDPEEERHAKLHSEGQLKKFGEMAGQWEATAGTGLGEKMVKLSDGMHQRLCDIVAPGDESAGSLNVLNHGDFWINNMMFLYDEDDTQSRTPTDIRVVDLQIVRFSSPALDLQYFIVTSANQEVREGRLDELLEHYRRRFNEYAAALGLEDVQWPTLDALRDEFLAKSLFGFSAIYTVLCAVVAAPEDKLQLEGVTKDNMMEADISSRAWRGSNFQRLLPGLLEYFDQVGVLE</sequence>
<dbReference type="InterPro" id="IPR011009">
    <property type="entry name" value="Kinase-like_dom_sf"/>
</dbReference>
<evidence type="ECO:0000313" key="4">
    <source>
        <dbReference type="Proteomes" id="UP001075354"/>
    </source>
</evidence>
<reference evidence="3" key="1">
    <citation type="submission" date="2022-12" db="EMBL/GenBank/DDBJ databases">
        <title>Chromosome-level genome assembly of the bean flower thrips Megalurothrips usitatus.</title>
        <authorList>
            <person name="Ma L."/>
            <person name="Liu Q."/>
            <person name="Li H."/>
            <person name="Cai W."/>
        </authorList>
    </citation>
    <scope>NUCLEOTIDE SEQUENCE</scope>
    <source>
        <strain evidence="3">Cailab_2022a</strain>
    </source>
</reference>
<evidence type="ECO:0000313" key="3">
    <source>
        <dbReference type="EMBL" id="KAJ1531751.1"/>
    </source>
</evidence>
<dbReference type="EMBL" id="JAPTSV010000001">
    <property type="protein sequence ID" value="KAJ1531751.1"/>
    <property type="molecule type" value="Genomic_DNA"/>
</dbReference>
<dbReference type="InterPro" id="IPR015897">
    <property type="entry name" value="CHK_kinase-like"/>
</dbReference>
<protein>
    <recommendedName>
        <fullName evidence="2">CHK kinase-like domain-containing protein</fullName>
    </recommendedName>
</protein>
<organism evidence="3 4">
    <name type="scientific">Megalurothrips usitatus</name>
    <name type="common">bean blossom thrips</name>
    <dbReference type="NCBI Taxonomy" id="439358"/>
    <lineage>
        <taxon>Eukaryota</taxon>
        <taxon>Metazoa</taxon>
        <taxon>Ecdysozoa</taxon>
        <taxon>Arthropoda</taxon>
        <taxon>Hexapoda</taxon>
        <taxon>Insecta</taxon>
        <taxon>Pterygota</taxon>
        <taxon>Neoptera</taxon>
        <taxon>Paraneoptera</taxon>
        <taxon>Thysanoptera</taxon>
        <taxon>Terebrantia</taxon>
        <taxon>Thripoidea</taxon>
        <taxon>Thripidae</taxon>
        <taxon>Megalurothrips</taxon>
    </lineage>
</organism>
<dbReference type="InterPro" id="IPR004119">
    <property type="entry name" value="EcKL"/>
</dbReference>
<keyword evidence="4" id="KW-1185">Reference proteome</keyword>
<dbReference type="AlphaFoldDB" id="A0AAV7Y5H3"/>
<accession>A0AAV7Y5H3</accession>
<evidence type="ECO:0000259" key="2">
    <source>
        <dbReference type="SMART" id="SM00587"/>
    </source>
</evidence>
<comment type="caution">
    <text evidence="3">The sequence shown here is derived from an EMBL/GenBank/DDBJ whole genome shotgun (WGS) entry which is preliminary data.</text>
</comment>
<name>A0AAV7Y5H3_9NEOP</name>
<dbReference type="SUPFAM" id="SSF56112">
    <property type="entry name" value="Protein kinase-like (PK-like)"/>
    <property type="match status" value="1"/>
</dbReference>
<dbReference type="Proteomes" id="UP001075354">
    <property type="component" value="Chromosome 1"/>
</dbReference>
<dbReference type="PANTHER" id="PTHR11012:SF30">
    <property type="entry name" value="PROTEIN KINASE-LIKE DOMAIN-CONTAINING"/>
    <property type="match status" value="1"/>
</dbReference>
<dbReference type="Pfam" id="PF02958">
    <property type="entry name" value="EcKL"/>
    <property type="match status" value="2"/>
</dbReference>
<dbReference type="SMART" id="SM00587">
    <property type="entry name" value="CHK"/>
    <property type="match status" value="1"/>
</dbReference>
<proteinExistence type="predicted"/>